<accession>A0ABQ9FZN7</accession>
<keyword evidence="4" id="KW-1185">Reference proteome</keyword>
<evidence type="ECO:0000256" key="2">
    <source>
        <dbReference type="SAM" id="Phobius"/>
    </source>
</evidence>
<evidence type="ECO:0000313" key="3">
    <source>
        <dbReference type="EMBL" id="KAJ8321626.1"/>
    </source>
</evidence>
<feature type="transmembrane region" description="Helical" evidence="2">
    <location>
        <begin position="281"/>
        <end position="306"/>
    </location>
</feature>
<feature type="compositionally biased region" description="Polar residues" evidence="1">
    <location>
        <begin position="182"/>
        <end position="199"/>
    </location>
</feature>
<dbReference type="Proteomes" id="UP001217089">
    <property type="component" value="Unassembled WGS sequence"/>
</dbReference>
<evidence type="ECO:0000313" key="4">
    <source>
        <dbReference type="Proteomes" id="UP001217089"/>
    </source>
</evidence>
<evidence type="ECO:0000256" key="1">
    <source>
        <dbReference type="SAM" id="MobiDB-lite"/>
    </source>
</evidence>
<keyword evidence="2" id="KW-0812">Transmembrane</keyword>
<sequence length="437" mass="49785">MKELKEYKSSEAIKCPLQQAESRFYNLGLVVVVLMSEWNNLLSVLKRRCQKCNNILYQKGPSDMDQFIVRTKGVRNGANYCMNKRCQKWGNLLYEKRMSEIGQFIEATPMINAKLKGPMLVATPMVVDAKLRKTEENLWQLTAVDIFCVGLYEDLKQKRLPTCGTTVTLFNRDIKPEDSTHMSESQVETEGKRSANSSPEYVRPHHRGTFNEVFRPPATPVATHGFYQTLEAENPCRNEELSSSYERTNKQIAASKIPTWAWKILVKVLGIRLSSSDSRPYLSLILHAITVLLACTFTVTGVIHTVFDIRSKFSNTTLLTGCVNLLIGFCWICLGIYSRQLAARLFSNRNFSESVRIHSRTFLKISAAGLLILFSVALASLDLYTTYIAFGPKHCVKIFLNESVCHVMYYSHVGFTFIGLLWNILVRLYKKVYSGFR</sequence>
<reference evidence="3 4" key="1">
    <citation type="submission" date="2022-12" db="EMBL/GenBank/DDBJ databases">
        <title>Chromosome-level genome of Tegillarca granosa.</title>
        <authorList>
            <person name="Kim J."/>
        </authorList>
    </citation>
    <scope>NUCLEOTIDE SEQUENCE [LARGE SCALE GENOMIC DNA]</scope>
    <source>
        <strain evidence="3">Teg-2019</strain>
        <tissue evidence="3">Adductor muscle</tissue>
    </source>
</reference>
<feature type="transmembrane region" description="Helical" evidence="2">
    <location>
        <begin position="318"/>
        <end position="337"/>
    </location>
</feature>
<keyword evidence="2" id="KW-1133">Transmembrane helix</keyword>
<feature type="region of interest" description="Disordered" evidence="1">
    <location>
        <begin position="175"/>
        <end position="203"/>
    </location>
</feature>
<protein>
    <submittedName>
        <fullName evidence="3">Uncharacterized protein</fullName>
    </submittedName>
</protein>
<comment type="caution">
    <text evidence="3">The sequence shown here is derived from an EMBL/GenBank/DDBJ whole genome shotgun (WGS) entry which is preliminary data.</text>
</comment>
<feature type="transmembrane region" description="Helical" evidence="2">
    <location>
        <begin position="365"/>
        <end position="389"/>
    </location>
</feature>
<dbReference type="EMBL" id="JARBDR010000018">
    <property type="protein sequence ID" value="KAJ8321626.1"/>
    <property type="molecule type" value="Genomic_DNA"/>
</dbReference>
<name>A0ABQ9FZN7_TEGGR</name>
<gene>
    <name evidence="3" type="ORF">KUTeg_000097</name>
</gene>
<proteinExistence type="predicted"/>
<organism evidence="3 4">
    <name type="scientific">Tegillarca granosa</name>
    <name type="common">Malaysian cockle</name>
    <name type="synonym">Anadara granosa</name>
    <dbReference type="NCBI Taxonomy" id="220873"/>
    <lineage>
        <taxon>Eukaryota</taxon>
        <taxon>Metazoa</taxon>
        <taxon>Spiralia</taxon>
        <taxon>Lophotrochozoa</taxon>
        <taxon>Mollusca</taxon>
        <taxon>Bivalvia</taxon>
        <taxon>Autobranchia</taxon>
        <taxon>Pteriomorphia</taxon>
        <taxon>Arcoida</taxon>
        <taxon>Arcoidea</taxon>
        <taxon>Arcidae</taxon>
        <taxon>Tegillarca</taxon>
    </lineage>
</organism>
<feature type="transmembrane region" description="Helical" evidence="2">
    <location>
        <begin position="409"/>
        <end position="429"/>
    </location>
</feature>
<keyword evidence="2" id="KW-0472">Membrane</keyword>